<evidence type="ECO:0000256" key="1">
    <source>
        <dbReference type="SAM" id="Phobius"/>
    </source>
</evidence>
<dbReference type="Pfam" id="PF06966">
    <property type="entry name" value="DUF1295"/>
    <property type="match status" value="1"/>
</dbReference>
<name>A0AAV1IC54_9CHLO</name>
<dbReference type="GO" id="GO:0016020">
    <property type="term" value="C:membrane"/>
    <property type="evidence" value="ECO:0007669"/>
    <property type="project" value="TreeGrafter"/>
</dbReference>
<dbReference type="PANTHER" id="PTHR32251:SF17">
    <property type="entry name" value="STEROID 5-ALPHA REDUCTASE C-TERMINAL DOMAIN-CONTAINING PROTEIN"/>
    <property type="match status" value="1"/>
</dbReference>
<protein>
    <recommendedName>
        <fullName evidence="4">Steroid 5-alpha reductase C-terminal domain-containing protein</fullName>
    </recommendedName>
</protein>
<dbReference type="PANTHER" id="PTHR32251">
    <property type="entry name" value="3-OXO-5-ALPHA-STEROID 4-DEHYDROGENASE"/>
    <property type="match status" value="1"/>
</dbReference>
<feature type="transmembrane region" description="Helical" evidence="1">
    <location>
        <begin position="43"/>
        <end position="62"/>
    </location>
</feature>
<comment type="caution">
    <text evidence="2">The sequence shown here is derived from an EMBL/GenBank/DDBJ whole genome shotgun (WGS) entry which is preliminary data.</text>
</comment>
<keyword evidence="1" id="KW-0472">Membrane</keyword>
<dbReference type="InterPro" id="IPR010721">
    <property type="entry name" value="UstE-like"/>
</dbReference>
<evidence type="ECO:0008006" key="4">
    <source>
        <dbReference type="Google" id="ProtNLM"/>
    </source>
</evidence>
<organism evidence="2 3">
    <name type="scientific">Coccomyxa viridis</name>
    <dbReference type="NCBI Taxonomy" id="1274662"/>
    <lineage>
        <taxon>Eukaryota</taxon>
        <taxon>Viridiplantae</taxon>
        <taxon>Chlorophyta</taxon>
        <taxon>core chlorophytes</taxon>
        <taxon>Trebouxiophyceae</taxon>
        <taxon>Trebouxiophyceae incertae sedis</taxon>
        <taxon>Coccomyxaceae</taxon>
        <taxon>Coccomyxa</taxon>
    </lineage>
</organism>
<feature type="transmembrane region" description="Helical" evidence="1">
    <location>
        <begin position="68"/>
        <end position="87"/>
    </location>
</feature>
<dbReference type="Gene3D" id="1.20.120.1630">
    <property type="match status" value="1"/>
</dbReference>
<proteinExistence type="predicted"/>
<evidence type="ECO:0000313" key="2">
    <source>
        <dbReference type="EMBL" id="CAK0784778.1"/>
    </source>
</evidence>
<keyword evidence="1" id="KW-0812">Transmembrane</keyword>
<dbReference type="AlphaFoldDB" id="A0AAV1IC54"/>
<accession>A0AAV1IC54</accession>
<dbReference type="PROSITE" id="PS50244">
    <property type="entry name" value="S5A_REDUCTASE"/>
    <property type="match status" value="1"/>
</dbReference>
<keyword evidence="3" id="KW-1185">Reference proteome</keyword>
<evidence type="ECO:0000313" key="3">
    <source>
        <dbReference type="Proteomes" id="UP001314263"/>
    </source>
</evidence>
<sequence length="279" mass="31840">MWTIGGLSIQNSALVGALIVDFIIQWGGWAISAPLQTDKLYDALGSTTFIALAIGTLTYAKYYYARQILATVLVVIWAARLGSFLLFRVLKTGRDSRFDEAKQQPLKFWVFWTLQAVWVWVTLLPVMILSGCANNPSIWPSDVIGVILWVAGFAMECAADFQKYGYKQNPANKGRFVNVGVWKYARYPNYGGEILQWWGLWLLSIAVLSGAYWICIISPLFLMGLLLFVSGVPLQEKQAKERWGDEEAYQAYRRSTFLLFPLPKFWRKERKQLSQENHS</sequence>
<feature type="transmembrane region" description="Helical" evidence="1">
    <location>
        <begin position="198"/>
        <end position="229"/>
    </location>
</feature>
<feature type="transmembrane region" description="Helical" evidence="1">
    <location>
        <begin position="108"/>
        <end position="129"/>
    </location>
</feature>
<dbReference type="Proteomes" id="UP001314263">
    <property type="component" value="Unassembled WGS sequence"/>
</dbReference>
<dbReference type="EMBL" id="CAUYUE010000011">
    <property type="protein sequence ID" value="CAK0784778.1"/>
    <property type="molecule type" value="Genomic_DNA"/>
</dbReference>
<reference evidence="2 3" key="1">
    <citation type="submission" date="2023-10" db="EMBL/GenBank/DDBJ databases">
        <authorList>
            <person name="Maclean D."/>
            <person name="Macfadyen A."/>
        </authorList>
    </citation>
    <scope>NUCLEOTIDE SEQUENCE [LARGE SCALE GENOMIC DNA]</scope>
</reference>
<gene>
    <name evidence="2" type="ORF">CVIRNUC_007982</name>
</gene>
<keyword evidence="1" id="KW-1133">Transmembrane helix</keyword>
<feature type="transmembrane region" description="Helical" evidence="1">
    <location>
        <begin position="12"/>
        <end position="31"/>
    </location>
</feature>